<feature type="transmembrane region" description="Helical" evidence="10">
    <location>
        <begin position="352"/>
        <end position="371"/>
    </location>
</feature>
<keyword evidence="10" id="KW-1133">Transmembrane helix</keyword>
<dbReference type="EMBL" id="VBSB01000010">
    <property type="protein sequence ID" value="NTY61058.1"/>
    <property type="molecule type" value="Genomic_DNA"/>
</dbReference>
<evidence type="ECO:0000313" key="11">
    <source>
        <dbReference type="EMBL" id="NTY61058.1"/>
    </source>
</evidence>
<comment type="similarity">
    <text evidence="9">Belongs to the glycosyl hydrolase family 6.</text>
</comment>
<feature type="active site" description="Proton donor" evidence="8">
    <location>
        <position position="174"/>
    </location>
</feature>
<dbReference type="SUPFAM" id="SSF51989">
    <property type="entry name" value="Glycosyl hydrolases family 6, cellulases"/>
    <property type="match status" value="1"/>
</dbReference>
<evidence type="ECO:0000256" key="10">
    <source>
        <dbReference type="SAM" id="Phobius"/>
    </source>
</evidence>
<dbReference type="InterPro" id="IPR016288">
    <property type="entry name" value="Beta_cellobiohydrolase"/>
</dbReference>
<dbReference type="InterPro" id="IPR001524">
    <property type="entry name" value="Glyco_hydro_6_CS"/>
</dbReference>
<keyword evidence="3 9" id="KW-0136">Cellulose degradation</keyword>
<reference evidence="11 12" key="1">
    <citation type="submission" date="2019-05" db="EMBL/GenBank/DDBJ databases">
        <title>Mycolicibacterium sphagni ENV482 genome assembly.</title>
        <authorList>
            <person name="Chen W."/>
            <person name="Faulkner N.W."/>
            <person name="Hyman M.R."/>
        </authorList>
    </citation>
    <scope>NUCLEOTIDE SEQUENCE [LARGE SCALE GENOMIC DNA]</scope>
    <source>
        <strain evidence="11 12">ENV482</strain>
    </source>
</reference>
<dbReference type="InterPro" id="IPR036434">
    <property type="entry name" value="Beta_cellobiohydrolase_sf"/>
</dbReference>
<keyword evidence="1" id="KW-0732">Signal</keyword>
<evidence type="ECO:0000256" key="9">
    <source>
        <dbReference type="RuleBase" id="RU361186"/>
    </source>
</evidence>
<evidence type="ECO:0000313" key="12">
    <source>
        <dbReference type="Proteomes" id="UP000708347"/>
    </source>
</evidence>
<accession>A0ABX2JTN6</accession>
<name>A0ABX2JTN6_9MYCO</name>
<dbReference type="PRINTS" id="PR00733">
    <property type="entry name" value="GLHYDRLASE6"/>
</dbReference>
<dbReference type="Pfam" id="PF01341">
    <property type="entry name" value="Glyco_hydro_6"/>
    <property type="match status" value="1"/>
</dbReference>
<keyword evidence="2 9" id="KW-0378">Hydrolase</keyword>
<feature type="transmembrane region" description="Helical" evidence="10">
    <location>
        <begin position="23"/>
        <end position="43"/>
    </location>
</feature>
<evidence type="ECO:0000256" key="6">
    <source>
        <dbReference type="ARBA" id="ARBA00023295"/>
    </source>
</evidence>
<evidence type="ECO:0000256" key="7">
    <source>
        <dbReference type="ARBA" id="ARBA00023326"/>
    </source>
</evidence>
<dbReference type="Gene3D" id="3.20.20.40">
    <property type="entry name" value="1, 4-beta cellobiohydrolase"/>
    <property type="match status" value="1"/>
</dbReference>
<evidence type="ECO:0000256" key="5">
    <source>
        <dbReference type="ARBA" id="ARBA00023277"/>
    </source>
</evidence>
<sequence>MIGGRRGPVSSWWRRVERRRKRALLMMGAVAVVAVLLAIVAVAPSGQRPDPLDPGLIAGSTPVNARLYSDPHLQAIAAAREDPRFDPIAQTPQAKWFTDWSTSATVRRDIGDYLFGASVSNAVPTVVLYRIPSLDCGRWRTAGASDEQEYKDWVDGAAAALQGHFEAIVILEPDALSQLGECEQGDRLGMLQYAVDALSPTGARVFIDAGHENWWSAAEIADRLKRVGVDKVAGFSLNVSNFNMTEGEVRYAENVRHELSKLGITDSHYVIDVSRNGAGAQTDTCNPPNARLGQAPRLYHGGALDGLLWVKNPGETDGQCLGGPLMGWWAPAALRLLGLGGAPTAGAKSIPGWTLALGGVVAAAVLGFAYYKRRPGKGRHQMVGSTRHFRR</sequence>
<dbReference type="EC" id="3.2.1.-" evidence="9"/>
<organism evidence="11 12">
    <name type="scientific">Mycolicibacterium sphagni</name>
    <dbReference type="NCBI Taxonomy" id="1786"/>
    <lineage>
        <taxon>Bacteria</taxon>
        <taxon>Bacillati</taxon>
        <taxon>Actinomycetota</taxon>
        <taxon>Actinomycetes</taxon>
        <taxon>Mycobacteriales</taxon>
        <taxon>Mycobacteriaceae</taxon>
        <taxon>Mycolicibacterium</taxon>
    </lineage>
</organism>
<comment type="caution">
    <text evidence="11">The sequence shown here is derived from an EMBL/GenBank/DDBJ whole genome shotgun (WGS) entry which is preliminary data.</text>
</comment>
<keyword evidence="5 9" id="KW-0119">Carbohydrate metabolism</keyword>
<gene>
    <name evidence="11" type="ORF">FEG63_16050</name>
</gene>
<dbReference type="Proteomes" id="UP000708347">
    <property type="component" value="Unassembled WGS sequence"/>
</dbReference>
<keyword evidence="10" id="KW-0812">Transmembrane</keyword>
<keyword evidence="7 9" id="KW-0624">Polysaccharide degradation</keyword>
<dbReference type="PANTHER" id="PTHR34876">
    <property type="match status" value="1"/>
</dbReference>
<keyword evidence="10" id="KW-0472">Membrane</keyword>
<evidence type="ECO:0000256" key="3">
    <source>
        <dbReference type="ARBA" id="ARBA00023001"/>
    </source>
</evidence>
<evidence type="ECO:0000256" key="4">
    <source>
        <dbReference type="ARBA" id="ARBA00023157"/>
    </source>
</evidence>
<evidence type="ECO:0000256" key="2">
    <source>
        <dbReference type="ARBA" id="ARBA00022801"/>
    </source>
</evidence>
<proteinExistence type="inferred from homology"/>
<dbReference type="PROSITE" id="PS00656">
    <property type="entry name" value="GLYCOSYL_HYDROL_F6_2"/>
    <property type="match status" value="1"/>
</dbReference>
<keyword evidence="12" id="KW-1185">Reference proteome</keyword>
<keyword evidence="4" id="KW-1015">Disulfide bond</keyword>
<evidence type="ECO:0000256" key="8">
    <source>
        <dbReference type="PROSITE-ProRule" id="PRU10057"/>
    </source>
</evidence>
<keyword evidence="6 9" id="KW-0326">Glycosidase</keyword>
<protein>
    <recommendedName>
        <fullName evidence="9">Glucanase</fullName>
        <ecNumber evidence="9">3.2.1.-</ecNumber>
    </recommendedName>
</protein>
<evidence type="ECO:0000256" key="1">
    <source>
        <dbReference type="ARBA" id="ARBA00022729"/>
    </source>
</evidence>
<dbReference type="PANTHER" id="PTHR34876:SF4">
    <property type="entry name" value="1,4-BETA-D-GLUCAN CELLOBIOHYDROLASE C-RELATED"/>
    <property type="match status" value="1"/>
</dbReference>